<dbReference type="InterPro" id="IPR041420">
    <property type="entry name" value="PBECR4"/>
</dbReference>
<evidence type="ECO:0000313" key="3">
    <source>
        <dbReference type="Proteomes" id="UP000596739"/>
    </source>
</evidence>
<protein>
    <recommendedName>
        <fullName evidence="1">Phage-Barnase-EndoU-ColicinE5/D-RelE like nuclease 4 domain-containing protein</fullName>
    </recommendedName>
</protein>
<gene>
    <name evidence="2" type="ORF">JHL18_01585</name>
</gene>
<reference evidence="3" key="1">
    <citation type="submission" date="2021-01" db="EMBL/GenBank/DDBJ databases">
        <title>Genome public.</title>
        <authorList>
            <person name="Liu C."/>
            <person name="Sun Q."/>
        </authorList>
    </citation>
    <scope>NUCLEOTIDE SEQUENCE [LARGE SCALE GENOMIC DNA]</scope>
    <source>
        <strain evidence="3">YIM B02505</strain>
    </source>
</reference>
<organism evidence="2 3">
    <name type="scientific">Clostridium yunnanense</name>
    <dbReference type="NCBI Taxonomy" id="2800325"/>
    <lineage>
        <taxon>Bacteria</taxon>
        <taxon>Bacillati</taxon>
        <taxon>Bacillota</taxon>
        <taxon>Clostridia</taxon>
        <taxon>Eubacteriales</taxon>
        <taxon>Clostridiaceae</taxon>
        <taxon>Clostridium</taxon>
    </lineage>
</organism>
<accession>A0ABS1EIZ5</accession>
<proteinExistence type="predicted"/>
<evidence type="ECO:0000259" key="1">
    <source>
        <dbReference type="Pfam" id="PF18813"/>
    </source>
</evidence>
<evidence type="ECO:0000313" key="2">
    <source>
        <dbReference type="EMBL" id="MBK1809337.1"/>
    </source>
</evidence>
<dbReference type="Proteomes" id="UP000596739">
    <property type="component" value="Unassembled WGS sequence"/>
</dbReference>
<dbReference type="Pfam" id="PF18813">
    <property type="entry name" value="PBECR4"/>
    <property type="match status" value="1"/>
</dbReference>
<dbReference type="RefSeq" id="WP_200265883.1">
    <property type="nucleotide sequence ID" value="NZ_JAENHN010000006.1"/>
</dbReference>
<sequence length="238" mass="27498">MEEISFKDRVRSTAISEAKAYKNKYVNYEYLVCSEAFVLKDYYIINCKEENYQHLIGVNSELQAQVFFEKCYNGTLKNEDFDFIKRGQSEKSVKGSVRRKIAVLSSMMNLFYNHNLKVEESFVKNQISCSFATTDNICTLGFINTSKSYPKTLIKGNELNSTKTQDVSLVLRKKIENEKFDEIIIGDLENLKNHSSKIENLIDLTLINHNSNNVIKENQDIINEVAATEFYEENNSDK</sequence>
<keyword evidence="3" id="KW-1185">Reference proteome</keyword>
<comment type="caution">
    <text evidence="2">The sequence shown here is derived from an EMBL/GenBank/DDBJ whole genome shotgun (WGS) entry which is preliminary data.</text>
</comment>
<dbReference type="EMBL" id="JAENHN010000006">
    <property type="protein sequence ID" value="MBK1809337.1"/>
    <property type="molecule type" value="Genomic_DNA"/>
</dbReference>
<name>A0ABS1EIZ5_9CLOT</name>
<feature type="domain" description="Phage-Barnase-EndoU-ColicinE5/D-RelE like nuclease 4" evidence="1">
    <location>
        <begin position="18"/>
        <end position="181"/>
    </location>
</feature>